<evidence type="ECO:0000259" key="2">
    <source>
        <dbReference type="Pfam" id="PF17667"/>
    </source>
</evidence>
<dbReference type="Pfam" id="PF17667">
    <property type="entry name" value="Pkinase_fungal"/>
    <property type="match status" value="1"/>
</dbReference>
<evidence type="ECO:0000313" key="4">
    <source>
        <dbReference type="Proteomes" id="UP000320762"/>
    </source>
</evidence>
<reference evidence="3 4" key="1">
    <citation type="journal article" date="2019" name="New Phytol.">
        <title>Comparative genomics reveals unique wood-decay strategies and fruiting body development in the Schizophyllaceae.</title>
        <authorList>
            <person name="Almasi E."/>
            <person name="Sahu N."/>
            <person name="Krizsan K."/>
            <person name="Balint B."/>
            <person name="Kovacs G.M."/>
            <person name="Kiss B."/>
            <person name="Cseklye J."/>
            <person name="Drula E."/>
            <person name="Henrissat B."/>
            <person name="Nagy I."/>
            <person name="Chovatia M."/>
            <person name="Adam C."/>
            <person name="LaButti K."/>
            <person name="Lipzen A."/>
            <person name="Riley R."/>
            <person name="Grigoriev I.V."/>
            <person name="Nagy L.G."/>
        </authorList>
    </citation>
    <scope>NUCLEOTIDE SEQUENCE [LARGE SCALE GENOMIC DNA]</scope>
    <source>
        <strain evidence="3 4">NL-1724</strain>
    </source>
</reference>
<keyword evidence="4" id="KW-1185">Reference proteome</keyword>
<dbReference type="OrthoDB" id="3260094at2759"/>
<feature type="region of interest" description="Disordered" evidence="1">
    <location>
        <begin position="577"/>
        <end position="622"/>
    </location>
</feature>
<accession>A0A550C2V7</accession>
<dbReference type="InterPro" id="IPR011009">
    <property type="entry name" value="Kinase-like_dom_sf"/>
</dbReference>
<evidence type="ECO:0000313" key="3">
    <source>
        <dbReference type="EMBL" id="TRM59123.1"/>
    </source>
</evidence>
<dbReference type="PANTHER" id="PTHR38248:SF2">
    <property type="entry name" value="FUNK1 11"/>
    <property type="match status" value="1"/>
</dbReference>
<dbReference type="PANTHER" id="PTHR38248">
    <property type="entry name" value="FUNK1 6"/>
    <property type="match status" value="1"/>
</dbReference>
<sequence>MNKVMASELGPTIEDMPDLFNTLFPDTAFEIRPGVLLGTLPSYDYENLRWIDCPDVNSPSKEADIAAFFNEIIEHARDSYEDLGFVIPTTEVRQWSAECIDNAMPEGNSVRKPDLFMSAAGMPLAWKYVLAAAQVKSQASAIAETARQLRDGAYNCFATQDDLMWHIEVGLVRDQFWVSIFDRSGCVQSLRANIDIHASYLVRAIVGLALFDRSRLGYDPSLKNLPSGGRTIAVKDIEYQVTKTLFISDVLRGRGTVCWRCRTLDAGLGEEEDVVVKSLWADQSRAHKEAEFLQAAADIEGVITLVAEETVMEGDNPRSTATIRQALRDHDRAHELDDIEVRHHHRLVLKPFGLHLEYFTSKKELLSVLKDCVEAHEELVYKKHILHSDISDNNVMIRAKGTKDGLRRGLLIDLDYASFIGEKRDRTSIAHRTVCTPFSARSAPVLTRQFRGPSPHHDLESFLYVLIWICVCFAGPNCLYRQNFDITKTRIGRWLDLDARMDDVGAAKEKIMCAPADGTDDKFPGFLDEVCDPYFEDLKPCMCELRDVILGEVPANPREMHVNVSEILQRHIDKLSHPDAPITAKSDTSTGGPSRKAPRRRKATGQTDSEALTTDGELLHTELDDEEVAQMKRLRLIQAEKKRRKPAVAPKKIPVPAAPALPPALPPATSAPVAGPSQLLRRARGTERSDAAIVGRLRTSEQAGVRDTYNEDALERERERCQGVPANYRLSSSGQATKRRKLD</sequence>
<dbReference type="InterPro" id="IPR040976">
    <property type="entry name" value="Pkinase_fungal"/>
</dbReference>
<proteinExistence type="predicted"/>
<name>A0A550C2V7_9AGAR</name>
<evidence type="ECO:0000256" key="1">
    <source>
        <dbReference type="SAM" id="MobiDB-lite"/>
    </source>
</evidence>
<feature type="region of interest" description="Disordered" evidence="1">
    <location>
        <begin position="722"/>
        <end position="743"/>
    </location>
</feature>
<protein>
    <recommendedName>
        <fullName evidence="2">Fungal-type protein kinase domain-containing protein</fullName>
    </recommendedName>
</protein>
<dbReference type="Gene3D" id="1.10.510.10">
    <property type="entry name" value="Transferase(Phosphotransferase) domain 1"/>
    <property type="match status" value="1"/>
</dbReference>
<organism evidence="3 4">
    <name type="scientific">Schizophyllum amplum</name>
    <dbReference type="NCBI Taxonomy" id="97359"/>
    <lineage>
        <taxon>Eukaryota</taxon>
        <taxon>Fungi</taxon>
        <taxon>Dikarya</taxon>
        <taxon>Basidiomycota</taxon>
        <taxon>Agaricomycotina</taxon>
        <taxon>Agaricomycetes</taxon>
        <taxon>Agaricomycetidae</taxon>
        <taxon>Agaricales</taxon>
        <taxon>Schizophyllaceae</taxon>
        <taxon>Schizophyllum</taxon>
    </lineage>
</organism>
<feature type="domain" description="Fungal-type protein kinase" evidence="2">
    <location>
        <begin position="123"/>
        <end position="470"/>
    </location>
</feature>
<dbReference type="AlphaFoldDB" id="A0A550C2V7"/>
<dbReference type="STRING" id="97359.A0A550C2V7"/>
<dbReference type="Proteomes" id="UP000320762">
    <property type="component" value="Unassembled WGS sequence"/>
</dbReference>
<dbReference type="SUPFAM" id="SSF56112">
    <property type="entry name" value="Protein kinase-like (PK-like)"/>
    <property type="match status" value="1"/>
</dbReference>
<dbReference type="EMBL" id="VDMD01000030">
    <property type="protein sequence ID" value="TRM59123.1"/>
    <property type="molecule type" value="Genomic_DNA"/>
</dbReference>
<comment type="caution">
    <text evidence="3">The sequence shown here is derived from an EMBL/GenBank/DDBJ whole genome shotgun (WGS) entry which is preliminary data.</text>
</comment>
<gene>
    <name evidence="3" type="ORF">BD626DRAFT_462896</name>
</gene>